<dbReference type="InterPro" id="IPR006522">
    <property type="entry name" value="Phage_virion_morphogenesis"/>
</dbReference>
<comment type="caution">
    <text evidence="1">The sequence shown here is derived from an EMBL/GenBank/DDBJ whole genome shotgun (WGS) entry which is preliminary data.</text>
</comment>
<dbReference type="NCBIfam" id="TIGR01635">
    <property type="entry name" value="tail_comp_S"/>
    <property type="match status" value="2"/>
</dbReference>
<dbReference type="Proteomes" id="UP001141619">
    <property type="component" value="Unassembled WGS sequence"/>
</dbReference>
<proteinExistence type="predicted"/>
<dbReference type="AlphaFoldDB" id="A0A9X3TWM6"/>
<name>A0A9X3TWM6_9PROT</name>
<dbReference type="Pfam" id="PF05069">
    <property type="entry name" value="Phage_tail_S"/>
    <property type="match status" value="2"/>
</dbReference>
<dbReference type="EMBL" id="JANWOI010000001">
    <property type="protein sequence ID" value="MDA5192802.1"/>
    <property type="molecule type" value="Genomic_DNA"/>
</dbReference>
<reference evidence="1" key="2">
    <citation type="journal article" date="2023" name="Syst. Appl. Microbiol.">
        <title>Govania unica gen. nov., sp. nov., a rare biosphere bacterium that represents a novel family in the class Alphaproteobacteria.</title>
        <authorList>
            <person name="Vandamme P."/>
            <person name="Peeters C."/>
            <person name="Hettiarachchi A."/>
            <person name="Cnockaert M."/>
            <person name="Carlier A."/>
        </authorList>
    </citation>
    <scope>NUCLEOTIDE SEQUENCE</scope>
    <source>
        <strain evidence="1">LMG 31809</strain>
    </source>
</reference>
<reference evidence="1" key="1">
    <citation type="submission" date="2022-08" db="EMBL/GenBank/DDBJ databases">
        <authorList>
            <person name="Vandamme P."/>
            <person name="Hettiarachchi A."/>
            <person name="Peeters C."/>
            <person name="Cnockaert M."/>
            <person name="Carlier A."/>
        </authorList>
    </citation>
    <scope>NUCLEOTIDE SEQUENCE</scope>
    <source>
        <strain evidence="1">LMG 31809</strain>
    </source>
</reference>
<organism evidence="1 2">
    <name type="scientific">Govanella unica</name>
    <dbReference type="NCBI Taxonomy" id="2975056"/>
    <lineage>
        <taxon>Bacteria</taxon>
        <taxon>Pseudomonadati</taxon>
        <taxon>Pseudomonadota</taxon>
        <taxon>Alphaproteobacteria</taxon>
        <taxon>Emcibacterales</taxon>
        <taxon>Govanellaceae</taxon>
        <taxon>Govanella</taxon>
    </lineage>
</organism>
<accession>A0A9X3TWM6</accession>
<dbReference type="RefSeq" id="WP_274942504.1">
    <property type="nucleotide sequence ID" value="NZ_JANWOI010000001.1"/>
</dbReference>
<evidence type="ECO:0000313" key="1">
    <source>
        <dbReference type="EMBL" id="MDA5192802.1"/>
    </source>
</evidence>
<gene>
    <name evidence="1" type="ORF">NYP16_02365</name>
</gene>
<keyword evidence="2" id="KW-1185">Reference proteome</keyword>
<evidence type="ECO:0000313" key="2">
    <source>
        <dbReference type="Proteomes" id="UP001141619"/>
    </source>
</evidence>
<protein>
    <submittedName>
        <fullName evidence="1">Phage virion morphogenesis protein</fullName>
    </submittedName>
</protein>
<sequence length="225" mass="25186">MTDELTEIEAIAGGLLRQLSSSQRRTLMRRMARDLALSQRARIAAQRDPSGAAFEPRKKKAEPIRGRSAVAFLYPSGGSGTARRVTMKSYVIEHRMMTGFDIETGAIRSFMVDKVIKWLPVEAEHRNAAGGGMLRRRGSLRRKAMFKKLASARNLRSGADDQGFWVGFSGRAAEVARIHHEGLRDRPSLKARAMRYPRRELLGVTEAERADMLHVLYAHLAEAVD</sequence>